<protein>
    <recommendedName>
        <fullName evidence="3">Secretion system C-terminal sorting domain-containing protein</fullName>
    </recommendedName>
</protein>
<evidence type="ECO:0000313" key="4">
    <source>
        <dbReference type="EMBL" id="CAG5077065.1"/>
    </source>
</evidence>
<dbReference type="Pfam" id="PF18962">
    <property type="entry name" value="Por_Secre_tail"/>
    <property type="match status" value="1"/>
</dbReference>
<dbReference type="RefSeq" id="WP_258540520.1">
    <property type="nucleotide sequence ID" value="NZ_OU015584.1"/>
</dbReference>
<evidence type="ECO:0000259" key="3">
    <source>
        <dbReference type="Pfam" id="PF18962"/>
    </source>
</evidence>
<dbReference type="InterPro" id="IPR026444">
    <property type="entry name" value="Secre_tail"/>
</dbReference>
<dbReference type="KEGG" id="ptan:CRYO30217_00281"/>
<feature type="chain" id="PRO_5037587640" description="Secretion system C-terminal sorting domain-containing protein" evidence="2">
    <location>
        <begin position="20"/>
        <end position="154"/>
    </location>
</feature>
<dbReference type="EMBL" id="OU015584">
    <property type="protein sequence ID" value="CAG5077065.1"/>
    <property type="molecule type" value="Genomic_DNA"/>
</dbReference>
<feature type="domain" description="Secretion system C-terminal sorting" evidence="3">
    <location>
        <begin position="79"/>
        <end position="146"/>
    </location>
</feature>
<reference evidence="4" key="1">
    <citation type="submission" date="2021-04" db="EMBL/GenBank/DDBJ databases">
        <authorList>
            <person name="Rodrigo-Torres L."/>
            <person name="Arahal R. D."/>
            <person name="Lucena T."/>
        </authorList>
    </citation>
    <scope>NUCLEOTIDE SEQUENCE</scope>
    <source>
        <strain evidence="4">AS29M-1</strain>
    </source>
</reference>
<keyword evidence="5" id="KW-1185">Reference proteome</keyword>
<evidence type="ECO:0000256" key="1">
    <source>
        <dbReference type="ARBA" id="ARBA00022729"/>
    </source>
</evidence>
<gene>
    <name evidence="4" type="ORF">CRYO30217_00281</name>
</gene>
<accession>A0A916JJA4</accession>
<proteinExistence type="predicted"/>
<sequence length="154" mass="16996">MKKTLLYLILATISFQVDAQNLISTSGTSVQDANTKLAYSIGETVVTTYTQGSDQITQGFHQGNTTVSFTSENQLELQLFPNPNNGVFFLSKKDLQPLSYKLFTIEGVLLNSGAFTSLRKEFDLSAYANGNYLLEVLPLGDKTQKTILKINKTN</sequence>
<evidence type="ECO:0000256" key="2">
    <source>
        <dbReference type="SAM" id="SignalP"/>
    </source>
</evidence>
<evidence type="ECO:0000313" key="5">
    <source>
        <dbReference type="Proteomes" id="UP000683507"/>
    </source>
</evidence>
<organism evidence="4 5">
    <name type="scientific">Parvicella tangerina</name>
    <dbReference type="NCBI Taxonomy" id="2829795"/>
    <lineage>
        <taxon>Bacteria</taxon>
        <taxon>Pseudomonadati</taxon>
        <taxon>Bacteroidota</taxon>
        <taxon>Flavobacteriia</taxon>
        <taxon>Flavobacteriales</taxon>
        <taxon>Parvicellaceae</taxon>
        <taxon>Parvicella</taxon>
    </lineage>
</organism>
<name>A0A916JJA4_9FLAO</name>
<dbReference type="AlphaFoldDB" id="A0A916JJA4"/>
<dbReference type="Proteomes" id="UP000683507">
    <property type="component" value="Chromosome"/>
</dbReference>
<keyword evidence="1 2" id="KW-0732">Signal</keyword>
<feature type="signal peptide" evidence="2">
    <location>
        <begin position="1"/>
        <end position="19"/>
    </location>
</feature>